<dbReference type="InterPro" id="IPR039042">
    <property type="entry name" value="Alg13-like"/>
</dbReference>
<evidence type="ECO:0000256" key="2">
    <source>
        <dbReference type="ARBA" id="ARBA00012614"/>
    </source>
</evidence>
<sequence>MKRADAILCHAGAGTLLEALEISSSALSSSSSSSSSPPPSPLSSSNAKNDNDDNITLTKIVVAVINANLMDNHQSELAEELERLGHVYVSRDCVSEWTTESGSRRFWEDVGTTKLVPFYPGGIRGGVDDDGVEGYVSGFQLMVDRVMGFGEDWNGKNISKTR</sequence>
<protein>
    <recommendedName>
        <fullName evidence="3">UDP-N-acetylglucosamine transferase subunit ALG13</fullName>
        <ecNumber evidence="2">2.4.1.141</ecNumber>
    </recommendedName>
</protein>
<dbReference type="EC" id="2.4.1.141" evidence="2"/>
<accession>A0ABD3SFT5</accession>
<dbReference type="Proteomes" id="UP001530377">
    <property type="component" value="Unassembled WGS sequence"/>
</dbReference>
<keyword evidence="5" id="KW-0808">Transferase</keyword>
<gene>
    <name evidence="7" type="ORF">ACHAXA_008845</name>
</gene>
<keyword evidence="8" id="KW-1185">Reference proteome</keyword>
<reference evidence="7 8" key="1">
    <citation type="submission" date="2024-10" db="EMBL/GenBank/DDBJ databases">
        <title>Updated reference genomes for cyclostephanoid diatoms.</title>
        <authorList>
            <person name="Roberts W.R."/>
            <person name="Alverson A.J."/>
        </authorList>
    </citation>
    <scope>NUCLEOTIDE SEQUENCE [LARGE SCALE GENOMIC DNA]</scope>
    <source>
        <strain evidence="7 8">AJA228-03</strain>
    </source>
</reference>
<proteinExistence type="inferred from homology"/>
<evidence type="ECO:0000256" key="6">
    <source>
        <dbReference type="SAM" id="MobiDB-lite"/>
    </source>
</evidence>
<evidence type="ECO:0000313" key="8">
    <source>
        <dbReference type="Proteomes" id="UP001530377"/>
    </source>
</evidence>
<dbReference type="AlphaFoldDB" id="A0ABD3SFT5"/>
<comment type="similarity">
    <text evidence="1">Belongs to the glycosyltransferase 28 family.</text>
</comment>
<keyword evidence="4" id="KW-0328">Glycosyltransferase</keyword>
<feature type="region of interest" description="Disordered" evidence="6">
    <location>
        <begin position="27"/>
        <end position="50"/>
    </location>
</feature>
<dbReference type="EMBL" id="JALLPB020000039">
    <property type="protein sequence ID" value="KAL3823350.1"/>
    <property type="molecule type" value="Genomic_DNA"/>
</dbReference>
<evidence type="ECO:0000313" key="7">
    <source>
        <dbReference type="EMBL" id="KAL3823350.1"/>
    </source>
</evidence>
<evidence type="ECO:0000256" key="1">
    <source>
        <dbReference type="ARBA" id="ARBA00006962"/>
    </source>
</evidence>
<dbReference type="PANTHER" id="PTHR12867">
    <property type="entry name" value="GLYCOSYL TRANSFERASE-RELATED"/>
    <property type="match status" value="1"/>
</dbReference>
<evidence type="ECO:0000256" key="3">
    <source>
        <dbReference type="ARBA" id="ARBA00017468"/>
    </source>
</evidence>
<dbReference type="PANTHER" id="PTHR12867:SF6">
    <property type="entry name" value="N-ACETYLGLUCOSAMINYLDIPHOSPHODOLICHOL N-ACETYLGLUCOSAMINYLTRANSFERASE"/>
    <property type="match status" value="1"/>
</dbReference>
<comment type="caution">
    <text evidence="7">The sequence shown here is derived from an EMBL/GenBank/DDBJ whole genome shotgun (WGS) entry which is preliminary data.</text>
</comment>
<name>A0ABD3SFT5_9STRA</name>
<dbReference type="Gene3D" id="3.40.50.2000">
    <property type="entry name" value="Glycogen Phosphorylase B"/>
    <property type="match status" value="1"/>
</dbReference>
<evidence type="ECO:0000256" key="4">
    <source>
        <dbReference type="ARBA" id="ARBA00022676"/>
    </source>
</evidence>
<dbReference type="GO" id="GO:0004577">
    <property type="term" value="F:N-acetylglucosaminyldiphosphodolichol N-acetylglucosaminyltransferase activity"/>
    <property type="evidence" value="ECO:0007669"/>
    <property type="project" value="UniProtKB-EC"/>
</dbReference>
<evidence type="ECO:0000256" key="5">
    <source>
        <dbReference type="ARBA" id="ARBA00022679"/>
    </source>
</evidence>
<organism evidence="7 8">
    <name type="scientific">Cyclostephanos tholiformis</name>
    <dbReference type="NCBI Taxonomy" id="382380"/>
    <lineage>
        <taxon>Eukaryota</taxon>
        <taxon>Sar</taxon>
        <taxon>Stramenopiles</taxon>
        <taxon>Ochrophyta</taxon>
        <taxon>Bacillariophyta</taxon>
        <taxon>Coscinodiscophyceae</taxon>
        <taxon>Thalassiosirophycidae</taxon>
        <taxon>Stephanodiscales</taxon>
        <taxon>Stephanodiscaceae</taxon>
        <taxon>Cyclostephanos</taxon>
    </lineage>
</organism>